<dbReference type="AlphaFoldDB" id="A0A7Y9EK23"/>
<evidence type="ECO:0000313" key="1">
    <source>
        <dbReference type="EMBL" id="NYD49077.1"/>
    </source>
</evidence>
<gene>
    <name evidence="1" type="ORF">BJY14_005060</name>
</gene>
<proteinExistence type="predicted"/>
<evidence type="ECO:0000313" key="2">
    <source>
        <dbReference type="Proteomes" id="UP000529783"/>
    </source>
</evidence>
<accession>A0A7Y9EK23</accession>
<reference evidence="1 2" key="1">
    <citation type="submission" date="2020-07" db="EMBL/GenBank/DDBJ databases">
        <title>Sequencing the genomes of 1000 actinobacteria strains.</title>
        <authorList>
            <person name="Klenk H.-P."/>
        </authorList>
    </citation>
    <scope>NUCLEOTIDE SEQUENCE [LARGE SCALE GENOMIC DNA]</scope>
    <source>
        <strain evidence="1 2">DSM 40398</strain>
    </source>
</reference>
<name>A0A7Y9EK23_9ACTN</name>
<comment type="caution">
    <text evidence="1">The sequence shown here is derived from an EMBL/GenBank/DDBJ whole genome shotgun (WGS) entry which is preliminary data.</text>
</comment>
<dbReference type="RefSeq" id="WP_179845877.1">
    <property type="nucleotide sequence ID" value="NZ_JACCBA010000001.1"/>
</dbReference>
<dbReference type="EMBL" id="JACCBA010000001">
    <property type="protein sequence ID" value="NYD49077.1"/>
    <property type="molecule type" value="Genomic_DNA"/>
</dbReference>
<dbReference type="Proteomes" id="UP000529783">
    <property type="component" value="Unassembled WGS sequence"/>
</dbReference>
<sequence>MFPDKSSKIGQWVTALVLAVFVFQNPEKAAGFVTGFFDAVSRFANALG</sequence>
<keyword evidence="2" id="KW-1185">Reference proteome</keyword>
<organism evidence="1 2">
    <name type="scientific">Actinomadura luteofluorescens</name>
    <dbReference type="NCBI Taxonomy" id="46163"/>
    <lineage>
        <taxon>Bacteria</taxon>
        <taxon>Bacillati</taxon>
        <taxon>Actinomycetota</taxon>
        <taxon>Actinomycetes</taxon>
        <taxon>Streptosporangiales</taxon>
        <taxon>Thermomonosporaceae</taxon>
        <taxon>Actinomadura</taxon>
    </lineage>
</organism>
<protein>
    <submittedName>
        <fullName evidence="1">Uncharacterized protein (DUF2384 family)</fullName>
    </submittedName>
</protein>